<keyword evidence="1" id="KW-1133">Transmembrane helix</keyword>
<organism evidence="2 3">
    <name type="scientific">Dovyalis caffra</name>
    <dbReference type="NCBI Taxonomy" id="77055"/>
    <lineage>
        <taxon>Eukaryota</taxon>
        <taxon>Viridiplantae</taxon>
        <taxon>Streptophyta</taxon>
        <taxon>Embryophyta</taxon>
        <taxon>Tracheophyta</taxon>
        <taxon>Spermatophyta</taxon>
        <taxon>Magnoliopsida</taxon>
        <taxon>eudicotyledons</taxon>
        <taxon>Gunneridae</taxon>
        <taxon>Pentapetalae</taxon>
        <taxon>rosids</taxon>
        <taxon>fabids</taxon>
        <taxon>Malpighiales</taxon>
        <taxon>Salicaceae</taxon>
        <taxon>Flacourtieae</taxon>
        <taxon>Dovyalis</taxon>
    </lineage>
</organism>
<sequence>MEMERGLSHIAYSSKSSEQSRAEQEQLLLSGASVNRVIQTEMGVDRSAASLRFLIVIFPLLTVLLATGSYGSPSGNRKTGKSSSSVFSLFNLNAKSRFWSESVIHGGADFDDLESSSPGKMGAINYTKAETFSFELQSKYFNA</sequence>
<evidence type="ECO:0000313" key="2">
    <source>
        <dbReference type="EMBL" id="CAK7345848.1"/>
    </source>
</evidence>
<dbReference type="AlphaFoldDB" id="A0AAV1S6H4"/>
<evidence type="ECO:0000256" key="1">
    <source>
        <dbReference type="SAM" id="Phobius"/>
    </source>
</evidence>
<dbReference type="EMBL" id="CAWUPB010001168">
    <property type="protein sequence ID" value="CAK7345848.1"/>
    <property type="molecule type" value="Genomic_DNA"/>
</dbReference>
<keyword evidence="1" id="KW-0472">Membrane</keyword>
<accession>A0AAV1S6H4</accession>
<gene>
    <name evidence="2" type="ORF">DCAF_LOCUS18511</name>
</gene>
<feature type="transmembrane region" description="Helical" evidence="1">
    <location>
        <begin position="51"/>
        <end position="71"/>
    </location>
</feature>
<keyword evidence="1" id="KW-0812">Transmembrane</keyword>
<name>A0AAV1S6H4_9ROSI</name>
<proteinExistence type="predicted"/>
<reference evidence="2 3" key="1">
    <citation type="submission" date="2024-01" db="EMBL/GenBank/DDBJ databases">
        <authorList>
            <person name="Waweru B."/>
        </authorList>
    </citation>
    <scope>NUCLEOTIDE SEQUENCE [LARGE SCALE GENOMIC DNA]</scope>
</reference>
<protein>
    <submittedName>
        <fullName evidence="2">Uncharacterized protein</fullName>
    </submittedName>
</protein>
<evidence type="ECO:0000313" key="3">
    <source>
        <dbReference type="Proteomes" id="UP001314170"/>
    </source>
</evidence>
<comment type="caution">
    <text evidence="2">The sequence shown here is derived from an EMBL/GenBank/DDBJ whole genome shotgun (WGS) entry which is preliminary data.</text>
</comment>
<keyword evidence="3" id="KW-1185">Reference proteome</keyword>
<dbReference type="Proteomes" id="UP001314170">
    <property type="component" value="Unassembled WGS sequence"/>
</dbReference>